<dbReference type="GO" id="GO:0003735">
    <property type="term" value="F:structural constituent of ribosome"/>
    <property type="evidence" value="ECO:0007669"/>
    <property type="project" value="InterPro"/>
</dbReference>
<dbReference type="GO" id="GO:0022627">
    <property type="term" value="C:cytosolic small ribosomal subunit"/>
    <property type="evidence" value="ECO:0007669"/>
    <property type="project" value="TreeGrafter"/>
</dbReference>
<dbReference type="RefSeq" id="WP_169351847.1">
    <property type="nucleotide sequence ID" value="NZ_JABBJJ010000463.1"/>
</dbReference>
<evidence type="ECO:0000256" key="3">
    <source>
        <dbReference type="ARBA" id="ARBA00023274"/>
    </source>
</evidence>
<dbReference type="Pfam" id="PF01084">
    <property type="entry name" value="Ribosomal_S18"/>
    <property type="match status" value="1"/>
</dbReference>
<evidence type="ECO:0000256" key="5">
    <source>
        <dbReference type="RuleBase" id="RU003910"/>
    </source>
</evidence>
<gene>
    <name evidence="4" type="primary">rpsR</name>
    <name evidence="7" type="ORF">HG543_48870</name>
</gene>
<dbReference type="Gene3D" id="4.10.640.10">
    <property type="entry name" value="Ribosomal protein S18"/>
    <property type="match status" value="1"/>
</dbReference>
<name>A0A848LYP4_9BACT</name>
<evidence type="ECO:0000256" key="4">
    <source>
        <dbReference type="HAMAP-Rule" id="MF_00270"/>
    </source>
</evidence>
<dbReference type="GO" id="GO:0006412">
    <property type="term" value="P:translation"/>
    <property type="evidence" value="ECO:0007669"/>
    <property type="project" value="UniProtKB-UniRule"/>
</dbReference>
<dbReference type="AlphaFoldDB" id="A0A848LYP4"/>
<dbReference type="GO" id="GO:0070181">
    <property type="term" value="F:small ribosomal subunit rRNA binding"/>
    <property type="evidence" value="ECO:0007669"/>
    <property type="project" value="TreeGrafter"/>
</dbReference>
<dbReference type="HAMAP" id="MF_00270">
    <property type="entry name" value="Ribosomal_bS18"/>
    <property type="match status" value="1"/>
</dbReference>
<reference evidence="7 8" key="1">
    <citation type="submission" date="2020-04" db="EMBL/GenBank/DDBJ databases">
        <title>Draft genome of Pyxidicoccus fallax type strain.</title>
        <authorList>
            <person name="Whitworth D.E."/>
        </authorList>
    </citation>
    <scope>NUCLEOTIDE SEQUENCE [LARGE SCALE GENOMIC DNA]</scope>
    <source>
        <strain evidence="7 8">DSM 14698</strain>
    </source>
</reference>
<dbReference type="PANTHER" id="PTHR13479">
    <property type="entry name" value="30S RIBOSOMAL PROTEIN S18"/>
    <property type="match status" value="1"/>
</dbReference>
<evidence type="ECO:0000313" key="7">
    <source>
        <dbReference type="EMBL" id="NMO22720.1"/>
    </source>
</evidence>
<organism evidence="7 8">
    <name type="scientific">Pyxidicoccus fallax</name>
    <dbReference type="NCBI Taxonomy" id="394095"/>
    <lineage>
        <taxon>Bacteria</taxon>
        <taxon>Pseudomonadati</taxon>
        <taxon>Myxococcota</taxon>
        <taxon>Myxococcia</taxon>
        <taxon>Myxococcales</taxon>
        <taxon>Cystobacterineae</taxon>
        <taxon>Myxococcaceae</taxon>
        <taxon>Pyxidicoccus</taxon>
    </lineage>
</organism>
<feature type="compositionally biased region" description="Basic and acidic residues" evidence="6">
    <location>
        <begin position="33"/>
        <end position="63"/>
    </location>
</feature>
<evidence type="ECO:0000256" key="1">
    <source>
        <dbReference type="ARBA" id="ARBA00005589"/>
    </source>
</evidence>
<feature type="compositionally biased region" description="Gly residues" evidence="6">
    <location>
        <begin position="16"/>
        <end position="32"/>
    </location>
</feature>
<comment type="subunit">
    <text evidence="4">Part of the 30S ribosomal subunit. Forms a tight heterodimer with protein bS6.</text>
</comment>
<dbReference type="InterPro" id="IPR036870">
    <property type="entry name" value="Ribosomal_bS18_sf"/>
</dbReference>
<dbReference type="SUPFAM" id="SSF46911">
    <property type="entry name" value="Ribosomal protein S18"/>
    <property type="match status" value="1"/>
</dbReference>
<dbReference type="PANTHER" id="PTHR13479:SF40">
    <property type="entry name" value="SMALL RIBOSOMAL SUBUNIT PROTEIN BS18M"/>
    <property type="match status" value="1"/>
</dbReference>
<keyword evidence="2 4" id="KW-0689">Ribosomal protein</keyword>
<accession>A0A848LYP4</accession>
<comment type="function">
    <text evidence="4">Binds as a heterodimer with protein bS6 to the central domain of the 16S rRNA, where it helps stabilize the platform of the 30S subunit.</text>
</comment>
<dbReference type="EMBL" id="JABBJJ010000463">
    <property type="protein sequence ID" value="NMO22720.1"/>
    <property type="molecule type" value="Genomic_DNA"/>
</dbReference>
<dbReference type="NCBIfam" id="TIGR00165">
    <property type="entry name" value="S18"/>
    <property type="match status" value="1"/>
</dbReference>
<evidence type="ECO:0000313" key="8">
    <source>
        <dbReference type="Proteomes" id="UP000518300"/>
    </source>
</evidence>
<proteinExistence type="inferred from homology"/>
<keyword evidence="3 4" id="KW-0687">Ribonucleoprotein</keyword>
<keyword evidence="4" id="KW-0699">rRNA-binding</keyword>
<evidence type="ECO:0000256" key="2">
    <source>
        <dbReference type="ARBA" id="ARBA00022980"/>
    </source>
</evidence>
<dbReference type="PRINTS" id="PR00974">
    <property type="entry name" value="RIBOSOMALS18"/>
</dbReference>
<sequence length="138" mass="14160">MSNGTESKTGAAPAGRTGGFGGGGGGGFGGGRGGDRGDRGGDRGDRGGDRGDRGMGGDDDKRGGGRGFGRKKVCRFCAEKNAAVDFKDQATLKYFVTERGKIIPRRISGNCAKHQREVAVAIKRARGIALLPYNAVVG</sequence>
<dbReference type="InterPro" id="IPR001648">
    <property type="entry name" value="Ribosomal_bS18"/>
</dbReference>
<evidence type="ECO:0000256" key="6">
    <source>
        <dbReference type="SAM" id="MobiDB-lite"/>
    </source>
</evidence>
<feature type="region of interest" description="Disordered" evidence="6">
    <location>
        <begin position="1"/>
        <end position="69"/>
    </location>
</feature>
<keyword evidence="4" id="KW-0694">RNA-binding</keyword>
<keyword evidence="8" id="KW-1185">Reference proteome</keyword>
<protein>
    <recommendedName>
        <fullName evidence="4">Small ribosomal subunit protein bS18</fullName>
    </recommendedName>
</protein>
<comment type="similarity">
    <text evidence="1 4 5">Belongs to the bacterial ribosomal protein bS18 family.</text>
</comment>
<comment type="caution">
    <text evidence="7">The sequence shown here is derived from an EMBL/GenBank/DDBJ whole genome shotgun (WGS) entry which is preliminary data.</text>
</comment>
<dbReference type="Proteomes" id="UP000518300">
    <property type="component" value="Unassembled WGS sequence"/>
</dbReference>